<comment type="caution">
    <text evidence="1">The sequence shown here is derived from an EMBL/GenBank/DDBJ whole genome shotgun (WGS) entry which is preliminary data.</text>
</comment>
<gene>
    <name evidence="1" type="ORF">PPENT_87.1.T0020007</name>
</gene>
<dbReference type="AlphaFoldDB" id="A0A8S1RZ47"/>
<sequence length="134" mass="16346">MLKMRIQLKFLLIRELNHYARIILYCNWKQYKRNYQTNIYISRAALVEFYKPININSNKLCILKLLINFPYGTQDQKKNKQLLLDINRKSYEQTFKVKSFKYLNGHQRSKFIYQRYISKSISSKLQEILNLLKL</sequence>
<keyword evidence="2" id="KW-1185">Reference proteome</keyword>
<organism evidence="1 2">
    <name type="scientific">Paramecium pentaurelia</name>
    <dbReference type="NCBI Taxonomy" id="43138"/>
    <lineage>
        <taxon>Eukaryota</taxon>
        <taxon>Sar</taxon>
        <taxon>Alveolata</taxon>
        <taxon>Ciliophora</taxon>
        <taxon>Intramacronucleata</taxon>
        <taxon>Oligohymenophorea</taxon>
        <taxon>Peniculida</taxon>
        <taxon>Parameciidae</taxon>
        <taxon>Paramecium</taxon>
    </lineage>
</organism>
<dbReference type="EMBL" id="CAJJDO010000002">
    <property type="protein sequence ID" value="CAD8132660.1"/>
    <property type="molecule type" value="Genomic_DNA"/>
</dbReference>
<evidence type="ECO:0000313" key="2">
    <source>
        <dbReference type="Proteomes" id="UP000689195"/>
    </source>
</evidence>
<reference evidence="1" key="1">
    <citation type="submission" date="2021-01" db="EMBL/GenBank/DDBJ databases">
        <authorList>
            <consortium name="Genoscope - CEA"/>
            <person name="William W."/>
        </authorList>
    </citation>
    <scope>NUCLEOTIDE SEQUENCE</scope>
</reference>
<evidence type="ECO:0000313" key="1">
    <source>
        <dbReference type="EMBL" id="CAD8132660.1"/>
    </source>
</evidence>
<accession>A0A8S1RZ47</accession>
<dbReference type="Proteomes" id="UP000689195">
    <property type="component" value="Unassembled WGS sequence"/>
</dbReference>
<proteinExistence type="predicted"/>
<protein>
    <submittedName>
        <fullName evidence="1">Uncharacterized protein</fullName>
    </submittedName>
</protein>
<name>A0A8S1RZ47_9CILI</name>